<sequence>MDKIYKSFECNVCDGEFILMNEQIKINKSKGKYESCPYCGCKRIKETCETDNLNECMKHGAWKKEHGVIRQVKQ</sequence>
<dbReference type="Proteomes" id="UP000822184">
    <property type="component" value="Unassembled WGS sequence"/>
</dbReference>
<protein>
    <submittedName>
        <fullName evidence="1">DNA-directed RNA polymerase subunit RPC12/RpoP</fullName>
    </submittedName>
</protein>
<evidence type="ECO:0000313" key="1">
    <source>
        <dbReference type="EMBL" id="NSB16474.1"/>
    </source>
</evidence>
<organism evidence="1 2">
    <name type="scientific">Clostridium beijerinckii</name>
    <name type="common">Clostridium MP</name>
    <dbReference type="NCBI Taxonomy" id="1520"/>
    <lineage>
        <taxon>Bacteria</taxon>
        <taxon>Bacillati</taxon>
        <taxon>Bacillota</taxon>
        <taxon>Clostridia</taxon>
        <taxon>Eubacteriales</taxon>
        <taxon>Clostridiaceae</taxon>
        <taxon>Clostridium</taxon>
    </lineage>
</organism>
<dbReference type="AlphaFoldDB" id="A0AAE5H8M0"/>
<gene>
    <name evidence="1" type="ORF">BCD95_004733</name>
</gene>
<reference evidence="1" key="1">
    <citation type="submission" date="2020-06" db="EMBL/GenBank/DDBJ databases">
        <title>Genomic insights into acetone-butanol-ethanol (ABE) fermentation by sequencing solventogenic clostridia strains.</title>
        <authorList>
            <person name="Brown S."/>
        </authorList>
    </citation>
    <scope>NUCLEOTIDE SEQUENCE</scope>
    <source>
        <strain evidence="1">DJ123</strain>
    </source>
</reference>
<dbReference type="GO" id="GO:0000428">
    <property type="term" value="C:DNA-directed RNA polymerase complex"/>
    <property type="evidence" value="ECO:0007669"/>
    <property type="project" value="UniProtKB-KW"/>
</dbReference>
<keyword evidence="1" id="KW-0804">Transcription</keyword>
<accession>A0AAE5H8M0</accession>
<keyword evidence="1" id="KW-0240">DNA-directed RNA polymerase</keyword>
<dbReference type="RefSeq" id="WP_143755307.1">
    <property type="nucleotide sequence ID" value="NZ_JABFUN010000001.1"/>
</dbReference>
<comment type="caution">
    <text evidence="1">The sequence shown here is derived from an EMBL/GenBank/DDBJ whole genome shotgun (WGS) entry which is preliminary data.</text>
</comment>
<dbReference type="EMBL" id="JABTDW010000001">
    <property type="protein sequence ID" value="NSB16474.1"/>
    <property type="molecule type" value="Genomic_DNA"/>
</dbReference>
<evidence type="ECO:0000313" key="2">
    <source>
        <dbReference type="Proteomes" id="UP000822184"/>
    </source>
</evidence>
<name>A0AAE5H8M0_CLOBE</name>
<proteinExistence type="predicted"/>